<dbReference type="Proteomes" id="UP000255467">
    <property type="component" value="Unassembled WGS sequence"/>
</dbReference>
<reference evidence="1 2" key="1">
    <citation type="submission" date="2018-06" db="EMBL/GenBank/DDBJ databases">
        <authorList>
            <consortium name="Pathogen Informatics"/>
            <person name="Doyle S."/>
        </authorList>
    </citation>
    <scope>NUCLEOTIDE SEQUENCE [LARGE SCALE GENOMIC DNA]</scope>
    <source>
        <strain evidence="1 2">NCTC1934</strain>
    </source>
</reference>
<gene>
    <name evidence="1" type="ORF">NCTC1934_05814</name>
</gene>
<dbReference type="Pfam" id="PF04672">
    <property type="entry name" value="Methyltransf_19"/>
    <property type="match status" value="1"/>
</dbReference>
<dbReference type="EMBL" id="UGRY01000005">
    <property type="protein sequence ID" value="SUD48479.1"/>
    <property type="molecule type" value="Genomic_DNA"/>
</dbReference>
<sequence>MLMESRAYTCIVRCERLLHTDAIWNDLLSWFRLPASCPCDHRPLVHGRVKGLRDLNINAMRARQSRPSVARVYSYVLGGRDNYGVDKDVGDFFMGDLPGSEMLAITNRQAILRAARDMASDGIRQVIDMGCGLPTDENVHDVLRRKVPDARVVYVDNDPFVVAHGRALLAIDENIAVVEADVGDPAAIREHPDVQRLIDFDEPVGIIFGVVLSFLDDEADPAAVVRDWSQRLAPESRVYISHFRTGRTREAVATERKIRDAFGVGTWRDEEKIKSFFGDLELLEPGMAPCARWRPEPPAPGTDPVQKDLSIWEDLIVAGMARKR</sequence>
<keyword evidence="2" id="KW-1185">Reference proteome</keyword>
<keyword evidence="1" id="KW-0489">Methyltransferase</keyword>
<dbReference type="STRING" id="1406858.GCA_000710895_04479"/>
<protein>
    <submittedName>
        <fullName evidence="1">S-adenosyl methyltransferase</fullName>
    </submittedName>
</protein>
<dbReference type="GO" id="GO:0008168">
    <property type="term" value="F:methyltransferase activity"/>
    <property type="evidence" value="ECO:0007669"/>
    <property type="project" value="UniProtKB-KW"/>
</dbReference>
<dbReference type="InterPro" id="IPR029063">
    <property type="entry name" value="SAM-dependent_MTases_sf"/>
</dbReference>
<dbReference type="InterPro" id="IPR006764">
    <property type="entry name" value="SAM_dep_MeTrfase_SAV2177_type"/>
</dbReference>
<organism evidence="1 2">
    <name type="scientific">Nocardia otitidiscaviarum</name>
    <dbReference type="NCBI Taxonomy" id="1823"/>
    <lineage>
        <taxon>Bacteria</taxon>
        <taxon>Bacillati</taxon>
        <taxon>Actinomycetota</taxon>
        <taxon>Actinomycetes</taxon>
        <taxon>Mycobacteriales</taxon>
        <taxon>Nocardiaceae</taxon>
        <taxon>Nocardia</taxon>
    </lineage>
</organism>
<proteinExistence type="predicted"/>
<dbReference type="AlphaFoldDB" id="A0A379JIJ6"/>
<dbReference type="Gene3D" id="3.40.50.150">
    <property type="entry name" value="Vaccinia Virus protein VP39"/>
    <property type="match status" value="1"/>
</dbReference>
<accession>A0A379JIJ6</accession>
<name>A0A379JIJ6_9NOCA</name>
<evidence type="ECO:0000313" key="2">
    <source>
        <dbReference type="Proteomes" id="UP000255467"/>
    </source>
</evidence>
<dbReference type="SUPFAM" id="SSF53335">
    <property type="entry name" value="S-adenosyl-L-methionine-dependent methyltransferases"/>
    <property type="match status" value="1"/>
</dbReference>
<keyword evidence="1" id="KW-0808">Transferase</keyword>
<dbReference type="GO" id="GO:0032259">
    <property type="term" value="P:methylation"/>
    <property type="evidence" value="ECO:0007669"/>
    <property type="project" value="UniProtKB-KW"/>
</dbReference>
<evidence type="ECO:0000313" key="1">
    <source>
        <dbReference type="EMBL" id="SUD48479.1"/>
    </source>
</evidence>